<feature type="transmembrane region" description="Helical" evidence="1">
    <location>
        <begin position="76"/>
        <end position="96"/>
    </location>
</feature>
<keyword evidence="4" id="KW-1185">Reference proteome</keyword>
<dbReference type="GO" id="GO:0016746">
    <property type="term" value="F:acyltransferase activity"/>
    <property type="evidence" value="ECO:0007669"/>
    <property type="project" value="UniProtKB-KW"/>
</dbReference>
<feature type="domain" description="Acyltransferase 3" evidence="2">
    <location>
        <begin position="10"/>
        <end position="329"/>
    </location>
</feature>
<keyword evidence="3" id="KW-0808">Transferase</keyword>
<keyword evidence="1" id="KW-0812">Transmembrane</keyword>
<comment type="caution">
    <text evidence="3">The sequence shown here is derived from an EMBL/GenBank/DDBJ whole genome shotgun (WGS) entry which is preliminary data.</text>
</comment>
<feature type="transmembrane region" description="Helical" evidence="1">
    <location>
        <begin position="165"/>
        <end position="185"/>
    </location>
</feature>
<protein>
    <submittedName>
        <fullName evidence="3">Acyltransferase</fullName>
    </submittedName>
</protein>
<dbReference type="PANTHER" id="PTHR23028:SF53">
    <property type="entry name" value="ACYL_TRANSF_3 DOMAIN-CONTAINING PROTEIN"/>
    <property type="match status" value="1"/>
</dbReference>
<proteinExistence type="predicted"/>
<feature type="transmembrane region" description="Helical" evidence="1">
    <location>
        <begin position="251"/>
        <end position="269"/>
    </location>
</feature>
<dbReference type="EMBL" id="JACOGD010000001">
    <property type="protein sequence ID" value="MBC3930499.1"/>
    <property type="molecule type" value="Genomic_DNA"/>
</dbReference>
<sequence length="354" mass="40265">MNPASHSRLQALDGLRGVSILLVLISHAWLGHIVPGGLGVTIFFFISGYIITRLMIAEWDKTAQVSISKFYLRRFFRLMPALIVFVLISLGVMQLAGVQWQWIELMSVFFYFANYFGIFVGFSGDLLPPPLSITWSLAVEEHFYMLFPFVFSVCIAFPRRFLTGLLTFIVAILLWRLYLVYGVGLDQLVHYRIYKATDTRADSIMYGTCFALIQARYPGLAAHFAQRKALIAGVLLMLASLLIRDENFRESWRYSVQGIALALMFTHLIGESNMVSRVLASPAMVYVGRISYSLYLYHWLVFGIISFWLPDLSLPVKFCLMMVASLVLADGSQRLIEAPFLRLGQRYLHAGIKH</sequence>
<keyword evidence="1" id="KW-1133">Transmembrane helix</keyword>
<feature type="transmembrane region" description="Helical" evidence="1">
    <location>
        <begin position="229"/>
        <end position="245"/>
    </location>
</feature>
<gene>
    <name evidence="3" type="ORF">H8K43_02345</name>
</gene>
<organism evidence="3 4">
    <name type="scientific">Undibacterium curvum</name>
    <dbReference type="NCBI Taxonomy" id="2762294"/>
    <lineage>
        <taxon>Bacteria</taxon>
        <taxon>Pseudomonadati</taxon>
        <taxon>Pseudomonadota</taxon>
        <taxon>Betaproteobacteria</taxon>
        <taxon>Burkholderiales</taxon>
        <taxon>Oxalobacteraceae</taxon>
        <taxon>Undibacterium</taxon>
    </lineage>
</organism>
<accession>A0ABR7A0R1</accession>
<keyword evidence="3" id="KW-0012">Acyltransferase</keyword>
<feature type="transmembrane region" description="Helical" evidence="1">
    <location>
        <begin position="290"/>
        <end position="309"/>
    </location>
</feature>
<evidence type="ECO:0000313" key="4">
    <source>
        <dbReference type="Proteomes" id="UP000654304"/>
    </source>
</evidence>
<feature type="transmembrane region" description="Helical" evidence="1">
    <location>
        <begin position="102"/>
        <end position="122"/>
    </location>
</feature>
<dbReference type="PANTHER" id="PTHR23028">
    <property type="entry name" value="ACETYLTRANSFERASE"/>
    <property type="match status" value="1"/>
</dbReference>
<dbReference type="InterPro" id="IPR050879">
    <property type="entry name" value="Acyltransferase_3"/>
</dbReference>
<dbReference type="Pfam" id="PF01757">
    <property type="entry name" value="Acyl_transf_3"/>
    <property type="match status" value="1"/>
</dbReference>
<dbReference type="Proteomes" id="UP000654304">
    <property type="component" value="Unassembled WGS sequence"/>
</dbReference>
<evidence type="ECO:0000256" key="1">
    <source>
        <dbReference type="SAM" id="Phobius"/>
    </source>
</evidence>
<feature type="transmembrane region" description="Helical" evidence="1">
    <location>
        <begin position="36"/>
        <end position="56"/>
    </location>
</feature>
<dbReference type="RefSeq" id="WP_186902366.1">
    <property type="nucleotide sequence ID" value="NZ_JACOGD010000001.1"/>
</dbReference>
<keyword evidence="1" id="KW-0472">Membrane</keyword>
<evidence type="ECO:0000259" key="2">
    <source>
        <dbReference type="Pfam" id="PF01757"/>
    </source>
</evidence>
<dbReference type="InterPro" id="IPR002656">
    <property type="entry name" value="Acyl_transf_3_dom"/>
</dbReference>
<evidence type="ECO:0000313" key="3">
    <source>
        <dbReference type="EMBL" id="MBC3930499.1"/>
    </source>
</evidence>
<reference evidence="3 4" key="1">
    <citation type="submission" date="2020-08" db="EMBL/GenBank/DDBJ databases">
        <title>Novel species isolated from subtropical streams in China.</title>
        <authorList>
            <person name="Lu H."/>
        </authorList>
    </citation>
    <scope>NUCLEOTIDE SEQUENCE [LARGE SCALE GENOMIC DNA]</scope>
    <source>
        <strain evidence="3 4">CY22W</strain>
    </source>
</reference>
<name>A0ABR7A0R1_9BURK</name>